<evidence type="ECO:0000313" key="1">
    <source>
        <dbReference type="EMBL" id="BAK34305.1"/>
    </source>
</evidence>
<dbReference type="eggNOG" id="ENOG5032XDT">
    <property type="taxonomic scope" value="Bacteria"/>
</dbReference>
<reference evidence="1 2" key="1">
    <citation type="submission" date="2011-05" db="EMBL/GenBank/DDBJ databases">
        <title>Whole genome sequence of Microlunatus phosphovorus NM-1.</title>
        <authorList>
            <person name="Hosoyama A."/>
            <person name="Sasaki K."/>
            <person name="Harada T."/>
            <person name="Igarashi R."/>
            <person name="Kawakoshi A."/>
            <person name="Sasagawa M."/>
            <person name="Fukada J."/>
            <person name="Nakamura S."/>
            <person name="Katano Y."/>
            <person name="Hanada S."/>
            <person name="Kamagata Y."/>
            <person name="Nakamura N."/>
            <person name="Yamazaki S."/>
            <person name="Fujita N."/>
        </authorList>
    </citation>
    <scope>NUCLEOTIDE SEQUENCE [LARGE SCALE GENOMIC DNA]</scope>
    <source>
        <strain evidence="2">ATCC 700054 / DSM 10555 / JCM 9379 / NBRC 101784 / NCIMB 13414 / VKM Ac-1990 / NM-1</strain>
    </source>
</reference>
<proteinExistence type="predicted"/>
<dbReference type="AlphaFoldDB" id="F5XPJ7"/>
<dbReference type="OrthoDB" id="3689408at2"/>
<gene>
    <name evidence="1" type="ordered locus">MLP_12910</name>
</gene>
<accession>F5XPJ7</accession>
<dbReference type="Proteomes" id="UP000007947">
    <property type="component" value="Chromosome"/>
</dbReference>
<dbReference type="SUPFAM" id="SSF49464">
    <property type="entry name" value="Carboxypeptidase regulatory domain-like"/>
    <property type="match status" value="1"/>
</dbReference>
<dbReference type="EMBL" id="AP012204">
    <property type="protein sequence ID" value="BAK34305.1"/>
    <property type="molecule type" value="Genomic_DNA"/>
</dbReference>
<protein>
    <recommendedName>
        <fullName evidence="3">Carboxypeptidase regulatory-like domain-containing protein</fullName>
    </recommendedName>
</protein>
<dbReference type="HOGENOM" id="CLU_113280_0_0_11"/>
<evidence type="ECO:0008006" key="3">
    <source>
        <dbReference type="Google" id="ProtNLM"/>
    </source>
</evidence>
<dbReference type="STRING" id="1032480.MLP_12910"/>
<dbReference type="KEGG" id="mph:MLP_12910"/>
<organism evidence="1 2">
    <name type="scientific">Microlunatus phosphovorus (strain ATCC 700054 / DSM 10555 / JCM 9379 / NBRC 101784 / NCIMB 13414 / VKM Ac-1990 / NM-1)</name>
    <dbReference type="NCBI Taxonomy" id="1032480"/>
    <lineage>
        <taxon>Bacteria</taxon>
        <taxon>Bacillati</taxon>
        <taxon>Actinomycetota</taxon>
        <taxon>Actinomycetes</taxon>
        <taxon>Propionibacteriales</taxon>
        <taxon>Propionibacteriaceae</taxon>
        <taxon>Microlunatus</taxon>
    </lineage>
</organism>
<dbReference type="InterPro" id="IPR008969">
    <property type="entry name" value="CarboxyPept-like_regulatory"/>
</dbReference>
<sequence>MNTNDDAVELRLAAEPLDDHDIALLEDLAALWAAADPVPGGLIERIQFELTLDALHAEVATLTQLDLAASGARSASTEAVRTVTFSAESLTAMVTITQEPDGTVRVDGWIAPGDGLLVEVLLSGATRSTHTDADGRFVLDGLPAELAKFAIHAQDDAGDPHIVISPTIEL</sequence>
<name>F5XPJ7_MICPN</name>
<keyword evidence="2" id="KW-1185">Reference proteome</keyword>
<evidence type="ECO:0000313" key="2">
    <source>
        <dbReference type="Proteomes" id="UP000007947"/>
    </source>
</evidence>
<dbReference type="RefSeq" id="WP_013862188.1">
    <property type="nucleotide sequence ID" value="NC_015635.1"/>
</dbReference>